<dbReference type="OrthoDB" id="4231495at2759"/>
<protein>
    <submittedName>
        <fullName evidence="2">Uncharacterized protein</fullName>
    </submittedName>
</protein>
<keyword evidence="3" id="KW-1185">Reference proteome</keyword>
<sequence length="94" mass="9717">MAAEPAPLRVRCAPTTLKIRGRNSFTPGRTHNRSRSPRIGSKGRPAGLGETPRAGALAGQPAGAPQHWGGTPLAGFGRPAAINDQLRTGTDKGI</sequence>
<evidence type="ECO:0000313" key="3">
    <source>
        <dbReference type="Proteomes" id="UP000234474"/>
    </source>
</evidence>
<organism evidence="2 3">
    <name type="scientific">Aspergillus novofumigatus (strain IBT 16806)</name>
    <dbReference type="NCBI Taxonomy" id="1392255"/>
    <lineage>
        <taxon>Eukaryota</taxon>
        <taxon>Fungi</taxon>
        <taxon>Dikarya</taxon>
        <taxon>Ascomycota</taxon>
        <taxon>Pezizomycotina</taxon>
        <taxon>Eurotiomycetes</taxon>
        <taxon>Eurotiomycetidae</taxon>
        <taxon>Eurotiales</taxon>
        <taxon>Aspergillaceae</taxon>
        <taxon>Aspergillus</taxon>
        <taxon>Aspergillus subgen. Fumigati</taxon>
    </lineage>
</organism>
<feature type="compositionally biased region" description="Low complexity" evidence="1">
    <location>
        <begin position="54"/>
        <end position="66"/>
    </location>
</feature>
<evidence type="ECO:0000313" key="2">
    <source>
        <dbReference type="EMBL" id="PKX88155.1"/>
    </source>
</evidence>
<gene>
    <name evidence="2" type="ORF">P174DRAFT_493722</name>
</gene>
<dbReference type="GeneID" id="36538186"/>
<dbReference type="AlphaFoldDB" id="A0A2I1BRX8"/>
<dbReference type="VEuPathDB" id="FungiDB:P174DRAFT_493722"/>
<dbReference type="STRING" id="1392255.A0A2I1BRX8"/>
<name>A0A2I1BRX8_ASPN1</name>
<feature type="region of interest" description="Disordered" evidence="1">
    <location>
        <begin position="17"/>
        <end position="94"/>
    </location>
</feature>
<dbReference type="EMBL" id="MSZS01000060">
    <property type="protein sequence ID" value="PKX88155.1"/>
    <property type="molecule type" value="Genomic_DNA"/>
</dbReference>
<dbReference type="RefSeq" id="XP_024676750.1">
    <property type="nucleotide sequence ID" value="XM_024830849.1"/>
</dbReference>
<dbReference type="Proteomes" id="UP000234474">
    <property type="component" value="Unassembled WGS sequence"/>
</dbReference>
<accession>A0A2I1BRX8</accession>
<proteinExistence type="predicted"/>
<evidence type="ECO:0000256" key="1">
    <source>
        <dbReference type="SAM" id="MobiDB-lite"/>
    </source>
</evidence>
<comment type="caution">
    <text evidence="2">The sequence shown here is derived from an EMBL/GenBank/DDBJ whole genome shotgun (WGS) entry which is preliminary data.</text>
</comment>
<reference evidence="3" key="1">
    <citation type="journal article" date="2018" name="Proc. Natl. Acad. Sci. U.S.A.">
        <title>Linking secondary metabolites to gene clusters through genome sequencing of six diverse Aspergillus species.</title>
        <authorList>
            <person name="Kaerboelling I."/>
            <person name="Vesth T.C."/>
            <person name="Frisvad J.C."/>
            <person name="Nybo J.L."/>
            <person name="Theobald S."/>
            <person name="Kuo A."/>
            <person name="Bowyer P."/>
            <person name="Matsuda Y."/>
            <person name="Mondo S."/>
            <person name="Lyhne E.K."/>
            <person name="Kogle M.E."/>
            <person name="Clum A."/>
            <person name="Lipzen A."/>
            <person name="Salamov A."/>
            <person name="Ngan C.Y."/>
            <person name="Daum C."/>
            <person name="Chiniquy J."/>
            <person name="Barry K."/>
            <person name="LaButti K."/>
            <person name="Haridas S."/>
            <person name="Simmons B.A."/>
            <person name="Magnuson J.K."/>
            <person name="Mortensen U.H."/>
            <person name="Larsen T.O."/>
            <person name="Grigoriev I.V."/>
            <person name="Baker S.E."/>
            <person name="Andersen M.R."/>
        </authorList>
    </citation>
    <scope>NUCLEOTIDE SEQUENCE [LARGE SCALE GENOMIC DNA]</scope>
    <source>
        <strain evidence="3">IBT 16806</strain>
    </source>
</reference>